<dbReference type="SUPFAM" id="SSF51556">
    <property type="entry name" value="Metallo-dependent hydrolases"/>
    <property type="match status" value="1"/>
</dbReference>
<evidence type="ECO:0000313" key="3">
    <source>
        <dbReference type="Proteomes" id="UP001596174"/>
    </source>
</evidence>
<keyword evidence="3" id="KW-1185">Reference proteome</keyword>
<dbReference type="Proteomes" id="UP001596174">
    <property type="component" value="Unassembled WGS sequence"/>
</dbReference>
<proteinExistence type="predicted"/>
<dbReference type="InterPro" id="IPR032466">
    <property type="entry name" value="Metal_Hydrolase"/>
</dbReference>
<dbReference type="PANTHER" id="PTHR43135">
    <property type="entry name" value="ALPHA-D-RIBOSE 1-METHYLPHOSPHONATE 5-TRIPHOSPHATE DIPHOSPHATASE"/>
    <property type="match status" value="1"/>
</dbReference>
<dbReference type="Gene3D" id="3.30.110.90">
    <property type="entry name" value="Amidohydrolase"/>
    <property type="match status" value="1"/>
</dbReference>
<reference evidence="3" key="1">
    <citation type="journal article" date="2019" name="Int. J. Syst. Evol. Microbiol.">
        <title>The Global Catalogue of Microorganisms (GCM) 10K type strain sequencing project: providing services to taxonomists for standard genome sequencing and annotation.</title>
        <authorList>
            <consortium name="The Broad Institute Genomics Platform"/>
            <consortium name="The Broad Institute Genome Sequencing Center for Infectious Disease"/>
            <person name="Wu L."/>
            <person name="Ma J."/>
        </authorList>
    </citation>
    <scope>NUCLEOTIDE SEQUENCE [LARGE SCALE GENOMIC DNA]</scope>
    <source>
        <strain evidence="3">JCM 4816</strain>
    </source>
</reference>
<evidence type="ECO:0000259" key="1">
    <source>
        <dbReference type="Pfam" id="PF01979"/>
    </source>
</evidence>
<dbReference type="InterPro" id="IPR051781">
    <property type="entry name" value="Metallo-dep_Hydrolase"/>
</dbReference>
<evidence type="ECO:0000313" key="2">
    <source>
        <dbReference type="EMBL" id="MFC5908832.1"/>
    </source>
</evidence>
<protein>
    <submittedName>
        <fullName evidence="2">Amidohydrolase family protein</fullName>
    </submittedName>
</protein>
<dbReference type="InterPro" id="IPR006680">
    <property type="entry name" value="Amidohydro-rel"/>
</dbReference>
<accession>A0ABW1G3S6</accession>
<dbReference type="InterPro" id="IPR011059">
    <property type="entry name" value="Metal-dep_hydrolase_composite"/>
</dbReference>
<feature type="domain" description="Amidohydrolase-related" evidence="1">
    <location>
        <begin position="74"/>
        <end position="419"/>
    </location>
</feature>
<dbReference type="Gene3D" id="1.20.58.520">
    <property type="entry name" value="Amidohydrolase"/>
    <property type="match status" value="1"/>
</dbReference>
<dbReference type="SUPFAM" id="SSF51338">
    <property type="entry name" value="Composite domain of metallo-dependent hydrolases"/>
    <property type="match status" value="1"/>
</dbReference>
<dbReference type="PANTHER" id="PTHR43135:SF3">
    <property type="entry name" value="ALPHA-D-RIBOSE 1-METHYLPHOSPHONATE 5-TRIPHOSPHATE DIPHOSPHATASE"/>
    <property type="match status" value="1"/>
</dbReference>
<dbReference type="EMBL" id="JBHSQJ010000066">
    <property type="protein sequence ID" value="MFC5908832.1"/>
    <property type="molecule type" value="Genomic_DNA"/>
</dbReference>
<dbReference type="Pfam" id="PF01979">
    <property type="entry name" value="Amidohydro_1"/>
    <property type="match status" value="1"/>
</dbReference>
<sequence length="452" mass="47126">MTAETRGAPTPFAPAAAGTVTVYRGATVIDGTGSAPRPATTVVVDGERIVAVAPDAAAAVPVDAEVVDLAGHWLIPGLIDSHQHVATPPNRPVAEAVLRRDLLGGVTATRDMADDLRQVADLARASLVGEIAAPDLHYAALMAGPSFFDDPRTWQVSQGVVPGSVPWMQAVAPDTDLPLAVALARGTFATAIKVYANLPGETVAAITAEAHRQGVPVWAHAAVFPATPSQVIASGVDSVSHVTLLVHEAARRELTSYRDKPPIDFDRFTGGDDPLMRALFQDMRRRGTILDATASMWARIAADAQAEGDDDLHGLAVRNADMAAALTAQAHREGVALATGTDSDPDPDAEWPPLHDELVFLAERCGIPVLDVLRSATLVGAQSIGAERDMGSVEPGKLANLAVLAADPLTDLGAALRSIRLTVKRGHRHERGAGVVGHAPVPVPAARKEAAV</sequence>
<organism evidence="2 3">
    <name type="scientific">Streptacidiphilus monticola</name>
    <dbReference type="NCBI Taxonomy" id="2161674"/>
    <lineage>
        <taxon>Bacteria</taxon>
        <taxon>Bacillati</taxon>
        <taxon>Actinomycetota</taxon>
        <taxon>Actinomycetes</taxon>
        <taxon>Kitasatosporales</taxon>
        <taxon>Streptomycetaceae</taxon>
        <taxon>Streptacidiphilus</taxon>
    </lineage>
</organism>
<dbReference type="Gene3D" id="3.40.50.10910">
    <property type="entry name" value="Amidohydrolase"/>
    <property type="match status" value="1"/>
</dbReference>
<dbReference type="Gene3D" id="2.30.40.10">
    <property type="entry name" value="Urease, subunit C, domain 1"/>
    <property type="match status" value="1"/>
</dbReference>
<gene>
    <name evidence="2" type="ORF">ACFP3V_16610</name>
</gene>
<dbReference type="RefSeq" id="WP_380584081.1">
    <property type="nucleotide sequence ID" value="NZ_JBHSQJ010000066.1"/>
</dbReference>
<name>A0ABW1G3S6_9ACTN</name>
<comment type="caution">
    <text evidence="2">The sequence shown here is derived from an EMBL/GenBank/DDBJ whole genome shotgun (WGS) entry which is preliminary data.</text>
</comment>